<dbReference type="EMBL" id="CAJNNV010032647">
    <property type="protein sequence ID" value="CAE8640604.1"/>
    <property type="molecule type" value="Genomic_DNA"/>
</dbReference>
<evidence type="ECO:0000313" key="4">
    <source>
        <dbReference type="Proteomes" id="UP000654075"/>
    </source>
</evidence>
<keyword evidence="2" id="KW-0067">ATP-binding</keyword>
<dbReference type="Pfam" id="PF00012">
    <property type="entry name" value="HSP70"/>
    <property type="match status" value="1"/>
</dbReference>
<keyword evidence="4" id="KW-1185">Reference proteome</keyword>
<name>A0A813HQY2_POLGL</name>
<dbReference type="InterPro" id="IPR029047">
    <property type="entry name" value="HSP70_peptide-bd_sf"/>
</dbReference>
<proteinExistence type="predicted"/>
<dbReference type="AlphaFoldDB" id="A0A813HQY2"/>
<dbReference type="GO" id="GO:0005524">
    <property type="term" value="F:ATP binding"/>
    <property type="evidence" value="ECO:0007669"/>
    <property type="project" value="UniProtKB-KW"/>
</dbReference>
<organism evidence="3 4">
    <name type="scientific">Polarella glacialis</name>
    <name type="common">Dinoflagellate</name>
    <dbReference type="NCBI Taxonomy" id="89957"/>
    <lineage>
        <taxon>Eukaryota</taxon>
        <taxon>Sar</taxon>
        <taxon>Alveolata</taxon>
        <taxon>Dinophyceae</taxon>
        <taxon>Suessiales</taxon>
        <taxon>Suessiaceae</taxon>
        <taxon>Polarella</taxon>
    </lineage>
</organism>
<dbReference type="Gene3D" id="2.60.34.10">
    <property type="entry name" value="Substrate Binding Domain Of DNAk, Chain A, domain 1"/>
    <property type="match status" value="1"/>
</dbReference>
<accession>A0A813HQY2</accession>
<dbReference type="InterPro" id="IPR013126">
    <property type="entry name" value="Hsp_70_fam"/>
</dbReference>
<reference evidence="3" key="1">
    <citation type="submission" date="2021-02" db="EMBL/GenBank/DDBJ databases">
        <authorList>
            <person name="Dougan E. K."/>
            <person name="Rhodes N."/>
            <person name="Thang M."/>
            <person name="Chan C."/>
        </authorList>
    </citation>
    <scope>NUCLEOTIDE SEQUENCE</scope>
</reference>
<dbReference type="Proteomes" id="UP000654075">
    <property type="component" value="Unassembled WGS sequence"/>
</dbReference>
<dbReference type="SUPFAM" id="SSF100920">
    <property type="entry name" value="Heat shock protein 70kD (HSP70), peptide-binding domain"/>
    <property type="match status" value="1"/>
</dbReference>
<evidence type="ECO:0000256" key="2">
    <source>
        <dbReference type="ARBA" id="ARBA00022840"/>
    </source>
</evidence>
<protein>
    <submittedName>
        <fullName evidence="3">Uncharacterized protein</fullName>
    </submittedName>
</protein>
<keyword evidence="1" id="KW-0547">Nucleotide-binding</keyword>
<evidence type="ECO:0000313" key="3">
    <source>
        <dbReference type="EMBL" id="CAE8640604.1"/>
    </source>
</evidence>
<comment type="caution">
    <text evidence="3">The sequence shown here is derived from an EMBL/GenBank/DDBJ whole genome shotgun (WGS) entry which is preliminary data.</text>
</comment>
<sequence length="534" mass="61187">MKIEELMDMYPAKRLVEMMDLGPGDFHQLGNRLAPELIVPPDLVNTMQQICAQIRVPGGCVPQLTGSMKRRVAIREQSDIDIWVRTPHHNVTRAERSKFAVYLNQTIHSSMGDVIRCIDRIGRKSICSEMRDGSSIDIVFTDLAYDAGIEEDDINERELLADFFHDNPITQNVIKTLKLVFHDVRSLRGCLLEELVMSIVEEFKGSSSQDMWLISLSYIRHWQRIEVLQHIVARQSERDTEDGEDIQRQLMRMANILDAEQRTDERNGKLALSLGMHVRGGVQHIWFNRSTLRTDPNEGILKQHTYWTVSDHQTSMVVEVAEGERLMHDDNIILFKFTVSNLPSLPKGKVGIMVTLSFLDSRDFRMQVSLVLARKLRRHTPCAEPLQVTLNTHNGSFQNIRVETYSVTAVGFSGRWRRTDAVILWQTQAYYADDVKRKIYALAWCDMDDLAYAASAVLDLFRILIERGLNILDDEKFEKLNASVLTFSAFVAKVSPENRHSLDVVALQNSSKVFQILFDARACSFTCQRLRRSS</sequence>
<evidence type="ECO:0000256" key="1">
    <source>
        <dbReference type="ARBA" id="ARBA00022741"/>
    </source>
</evidence>
<gene>
    <name evidence="3" type="ORF">PGLA1383_LOCUS55420</name>
</gene>
<dbReference type="GO" id="GO:0140662">
    <property type="term" value="F:ATP-dependent protein folding chaperone"/>
    <property type="evidence" value="ECO:0007669"/>
    <property type="project" value="InterPro"/>
</dbReference>